<comment type="caution">
    <text evidence="1">The sequence shown here is derived from an EMBL/GenBank/DDBJ whole genome shotgun (WGS) entry which is preliminary data.</text>
</comment>
<protein>
    <submittedName>
        <fullName evidence="1">Uncharacterized protein</fullName>
    </submittedName>
</protein>
<gene>
    <name evidence="1" type="ORF">HPB49_009031</name>
</gene>
<name>A0ACB8CKC7_DERSI</name>
<keyword evidence="2" id="KW-1185">Reference proteome</keyword>
<evidence type="ECO:0000313" key="1">
    <source>
        <dbReference type="EMBL" id="KAH7945284.1"/>
    </source>
</evidence>
<accession>A0ACB8CKC7</accession>
<sequence length="157" mass="17171">MTGSCRSPQTQDLFPGCRQIHGRHANAGRTCRTFACRSHCGVSPAALLPACAVACSLGVALLINTATLRRGTSTERRRQRLLDDVRRNPFHSMYAVSTAASSPFGPSPDTATWLPDIQNVYETRHVVGFDRNKLSPTRGNMLVIVKLVYNTARKDTG</sequence>
<proteinExistence type="predicted"/>
<dbReference type="EMBL" id="CM023475">
    <property type="protein sequence ID" value="KAH7945284.1"/>
    <property type="molecule type" value="Genomic_DNA"/>
</dbReference>
<reference evidence="1" key="1">
    <citation type="submission" date="2020-05" db="EMBL/GenBank/DDBJ databases">
        <title>Large-scale comparative analyses of tick genomes elucidate their genetic diversity and vector capacities.</title>
        <authorList>
            <person name="Jia N."/>
            <person name="Wang J."/>
            <person name="Shi W."/>
            <person name="Du L."/>
            <person name="Sun Y."/>
            <person name="Zhan W."/>
            <person name="Jiang J."/>
            <person name="Wang Q."/>
            <person name="Zhang B."/>
            <person name="Ji P."/>
            <person name="Sakyi L.B."/>
            <person name="Cui X."/>
            <person name="Yuan T."/>
            <person name="Jiang B."/>
            <person name="Yang W."/>
            <person name="Lam T.T.-Y."/>
            <person name="Chang Q."/>
            <person name="Ding S."/>
            <person name="Wang X."/>
            <person name="Zhu J."/>
            <person name="Ruan X."/>
            <person name="Zhao L."/>
            <person name="Wei J."/>
            <person name="Que T."/>
            <person name="Du C."/>
            <person name="Cheng J."/>
            <person name="Dai P."/>
            <person name="Han X."/>
            <person name="Huang E."/>
            <person name="Gao Y."/>
            <person name="Liu J."/>
            <person name="Shao H."/>
            <person name="Ye R."/>
            <person name="Li L."/>
            <person name="Wei W."/>
            <person name="Wang X."/>
            <person name="Wang C."/>
            <person name="Yang T."/>
            <person name="Huo Q."/>
            <person name="Li W."/>
            <person name="Guo W."/>
            <person name="Chen H."/>
            <person name="Zhou L."/>
            <person name="Ni X."/>
            <person name="Tian J."/>
            <person name="Zhou Y."/>
            <person name="Sheng Y."/>
            <person name="Liu T."/>
            <person name="Pan Y."/>
            <person name="Xia L."/>
            <person name="Li J."/>
            <person name="Zhao F."/>
            <person name="Cao W."/>
        </authorList>
    </citation>
    <scope>NUCLEOTIDE SEQUENCE</scope>
    <source>
        <strain evidence="1">Dsil-2018</strain>
    </source>
</reference>
<dbReference type="Proteomes" id="UP000821865">
    <property type="component" value="Chromosome 6"/>
</dbReference>
<organism evidence="1 2">
    <name type="scientific">Dermacentor silvarum</name>
    <name type="common">Tick</name>
    <dbReference type="NCBI Taxonomy" id="543639"/>
    <lineage>
        <taxon>Eukaryota</taxon>
        <taxon>Metazoa</taxon>
        <taxon>Ecdysozoa</taxon>
        <taxon>Arthropoda</taxon>
        <taxon>Chelicerata</taxon>
        <taxon>Arachnida</taxon>
        <taxon>Acari</taxon>
        <taxon>Parasitiformes</taxon>
        <taxon>Ixodida</taxon>
        <taxon>Ixodoidea</taxon>
        <taxon>Ixodidae</taxon>
        <taxon>Rhipicephalinae</taxon>
        <taxon>Dermacentor</taxon>
    </lineage>
</organism>
<evidence type="ECO:0000313" key="2">
    <source>
        <dbReference type="Proteomes" id="UP000821865"/>
    </source>
</evidence>